<keyword evidence="3 13" id="KW-0479">Metal-binding</keyword>
<dbReference type="InterPro" id="IPR013087">
    <property type="entry name" value="Znf_C2H2_type"/>
</dbReference>
<dbReference type="Pfam" id="PF11928">
    <property type="entry name" value="DUF3446"/>
    <property type="match status" value="1"/>
</dbReference>
<keyword evidence="10 13" id="KW-0804">Transcription</keyword>
<feature type="domain" description="C2H2-type" evidence="15">
    <location>
        <begin position="295"/>
        <end position="324"/>
    </location>
</feature>
<evidence type="ECO:0000256" key="4">
    <source>
        <dbReference type="ARBA" id="ARBA00022737"/>
    </source>
</evidence>
<dbReference type="InterPro" id="IPR021849">
    <property type="entry name" value="EGR_N"/>
</dbReference>
<keyword evidence="7 13" id="KW-0805">Transcription regulation</keyword>
<evidence type="ECO:0000256" key="14">
    <source>
        <dbReference type="SAM" id="MobiDB-lite"/>
    </source>
</evidence>
<feature type="compositionally biased region" description="Basic residues" evidence="14">
    <location>
        <begin position="370"/>
        <end position="380"/>
    </location>
</feature>
<dbReference type="GO" id="GO:0000978">
    <property type="term" value="F:RNA polymerase II cis-regulatory region sequence-specific DNA binding"/>
    <property type="evidence" value="ECO:0007669"/>
    <property type="project" value="TreeGrafter"/>
</dbReference>
<sequence length="401" mass="43447">MTAKALEKIPVTGAFVHPLPESLYSVEDLAASLPASVAVFPGADLGGHYEQIAGSAAEGLINGDLSAEKRALDLPYAAGFAPPPGPRSQAFTYTGKFSIDSQYPGAWNPEGVINIVSAGILGMTQPSSASSSPASSASPGGHFSGALSCTVAQSQADMEHIYSPPPPPPYSGCGEVYQEPAPFLPASTCPISYPPPSYSSPIIPDYAGFFQPPCQRDMPSVPERKPFSCPLESFRVPPPLTPLNTIRNFTLGGPGPEGPRLPAAYSPQNLPLRPILRPRKYPNRPSKTPVHERPYPCPAEGCDRRFSRSDELTRHIRIHTGHKPFQCRICMRNFSRSDHLTTHIRTHTGEKPFACDFCGRKFARSDERKRHTKIHLRQKERKSSSSSSSSSNQQHGGHTNN</sequence>
<dbReference type="Gene3D" id="3.30.160.60">
    <property type="entry name" value="Classic Zinc Finger"/>
    <property type="match status" value="3"/>
</dbReference>
<proteinExistence type="inferred from homology"/>
<dbReference type="SMART" id="SM00355">
    <property type="entry name" value="ZnF_C2H2"/>
    <property type="match status" value="3"/>
</dbReference>
<dbReference type="AlphaFoldDB" id="A0AAY4A9P4"/>
<dbReference type="PROSITE" id="PS00028">
    <property type="entry name" value="ZINC_FINGER_C2H2_1"/>
    <property type="match status" value="3"/>
</dbReference>
<dbReference type="FunFam" id="3.30.160.60:FF:000837">
    <property type="entry name" value="E3 SUMO-protein ligase EGR2 isoform X1"/>
    <property type="match status" value="1"/>
</dbReference>
<dbReference type="Proteomes" id="UP000694580">
    <property type="component" value="Chromosome 2"/>
</dbReference>
<feature type="region of interest" description="Disordered" evidence="14">
    <location>
        <begin position="264"/>
        <end position="295"/>
    </location>
</feature>
<evidence type="ECO:0000256" key="10">
    <source>
        <dbReference type="ARBA" id="ARBA00023163"/>
    </source>
</evidence>
<keyword evidence="4" id="KW-0677">Repeat</keyword>
<keyword evidence="8 13" id="KW-0238">DNA-binding</keyword>
<evidence type="ECO:0000256" key="7">
    <source>
        <dbReference type="ARBA" id="ARBA00023015"/>
    </source>
</evidence>
<dbReference type="GO" id="GO:0048880">
    <property type="term" value="P:sensory system development"/>
    <property type="evidence" value="ECO:0007669"/>
    <property type="project" value="UniProtKB-ARBA"/>
</dbReference>
<evidence type="ECO:0000259" key="15">
    <source>
        <dbReference type="PROSITE" id="PS50157"/>
    </source>
</evidence>
<keyword evidence="9" id="KW-0010">Activator</keyword>
<feature type="domain" description="C2H2-type" evidence="15">
    <location>
        <begin position="353"/>
        <end position="380"/>
    </location>
</feature>
<evidence type="ECO:0000256" key="9">
    <source>
        <dbReference type="ARBA" id="ARBA00023159"/>
    </source>
</evidence>
<name>A0AAY4A9P4_9TELE</name>
<feature type="domain" description="C2H2-type" evidence="15">
    <location>
        <begin position="325"/>
        <end position="352"/>
    </location>
</feature>
<dbReference type="PROSITE" id="PS50157">
    <property type="entry name" value="ZINC_FINGER_C2H2_2"/>
    <property type="match status" value="3"/>
</dbReference>
<dbReference type="PANTHER" id="PTHR23235:SF60">
    <property type="entry name" value="STRIPE, ISOFORM D"/>
    <property type="match status" value="1"/>
</dbReference>
<evidence type="ECO:0000256" key="8">
    <source>
        <dbReference type="ARBA" id="ARBA00023125"/>
    </source>
</evidence>
<reference evidence="16 17" key="1">
    <citation type="submission" date="2020-06" db="EMBL/GenBank/DDBJ databases">
        <authorList>
            <consortium name="Wellcome Sanger Institute Data Sharing"/>
        </authorList>
    </citation>
    <scope>NUCLEOTIDE SEQUENCE [LARGE SCALE GENOMIC DNA]</scope>
</reference>
<dbReference type="Pfam" id="PF00096">
    <property type="entry name" value="zf-C2H2"/>
    <property type="match status" value="3"/>
</dbReference>
<dbReference type="InterPro" id="IPR036236">
    <property type="entry name" value="Znf_C2H2_sf"/>
</dbReference>
<comment type="subcellular location">
    <subcellularLocation>
        <location evidence="1 13">Nucleus</location>
    </subcellularLocation>
</comment>
<dbReference type="Ensembl" id="ENSDCDT00010005748.1">
    <property type="protein sequence ID" value="ENSDCDP00010005554.1"/>
    <property type="gene ID" value="ENSDCDG00010002439.1"/>
</dbReference>
<dbReference type="GO" id="GO:0005634">
    <property type="term" value="C:nucleus"/>
    <property type="evidence" value="ECO:0007669"/>
    <property type="project" value="UniProtKB-SubCell"/>
</dbReference>
<evidence type="ECO:0000313" key="16">
    <source>
        <dbReference type="Ensembl" id="ENSDCDP00010005554.1"/>
    </source>
</evidence>
<keyword evidence="6 13" id="KW-0862">Zinc</keyword>
<dbReference type="PANTHER" id="PTHR23235">
    <property type="entry name" value="KRUEPPEL-LIKE TRANSCRIPTION FACTOR"/>
    <property type="match status" value="1"/>
</dbReference>
<dbReference type="GO" id="GO:0000981">
    <property type="term" value="F:DNA-binding transcription factor activity, RNA polymerase II-specific"/>
    <property type="evidence" value="ECO:0007669"/>
    <property type="project" value="TreeGrafter"/>
</dbReference>
<dbReference type="GO" id="GO:0048568">
    <property type="term" value="P:embryonic organ development"/>
    <property type="evidence" value="ECO:0007669"/>
    <property type="project" value="UniProtKB-ARBA"/>
</dbReference>
<comment type="similarity">
    <text evidence="2 13">Belongs to the EGR C2H2-type zinc-finger protein family.</text>
</comment>
<reference evidence="16" key="2">
    <citation type="submission" date="2025-08" db="UniProtKB">
        <authorList>
            <consortium name="Ensembl"/>
        </authorList>
    </citation>
    <scope>IDENTIFICATION</scope>
</reference>
<evidence type="ECO:0000256" key="12">
    <source>
        <dbReference type="PROSITE-ProRule" id="PRU00042"/>
    </source>
</evidence>
<dbReference type="FunFam" id="3.30.160.60:FF:000419">
    <property type="entry name" value="Early growth response protein 4"/>
    <property type="match status" value="1"/>
</dbReference>
<dbReference type="RefSeq" id="XP_028825341.1">
    <property type="nucleotide sequence ID" value="XM_028969508.1"/>
</dbReference>
<dbReference type="GeneID" id="114784252"/>
<organism evidence="16 17">
    <name type="scientific">Denticeps clupeoides</name>
    <name type="common">denticle herring</name>
    <dbReference type="NCBI Taxonomy" id="299321"/>
    <lineage>
        <taxon>Eukaryota</taxon>
        <taxon>Metazoa</taxon>
        <taxon>Chordata</taxon>
        <taxon>Craniata</taxon>
        <taxon>Vertebrata</taxon>
        <taxon>Euteleostomi</taxon>
        <taxon>Actinopterygii</taxon>
        <taxon>Neopterygii</taxon>
        <taxon>Teleostei</taxon>
        <taxon>Clupei</taxon>
        <taxon>Clupeiformes</taxon>
        <taxon>Denticipitoidei</taxon>
        <taxon>Denticipitidae</taxon>
        <taxon>Denticeps</taxon>
    </lineage>
</organism>
<dbReference type="GeneTree" id="ENSGT00940000158394"/>
<evidence type="ECO:0000256" key="5">
    <source>
        <dbReference type="ARBA" id="ARBA00022771"/>
    </source>
</evidence>
<accession>A0AAY4A9P4</accession>
<evidence type="ECO:0000256" key="2">
    <source>
        <dbReference type="ARBA" id="ARBA00005682"/>
    </source>
</evidence>
<keyword evidence="17" id="KW-1185">Reference proteome</keyword>
<dbReference type="SUPFAM" id="SSF57667">
    <property type="entry name" value="beta-beta-alpha zinc fingers"/>
    <property type="match status" value="2"/>
</dbReference>
<evidence type="ECO:0000313" key="17">
    <source>
        <dbReference type="Proteomes" id="UP000694580"/>
    </source>
</evidence>
<keyword evidence="11 13" id="KW-0539">Nucleus</keyword>
<protein>
    <recommendedName>
        <fullName evidence="15">C2H2-type domain-containing protein</fullName>
    </recommendedName>
</protein>
<keyword evidence="5 12" id="KW-0863">Zinc-finger</keyword>
<gene>
    <name evidence="16" type="primary">egr2b</name>
</gene>
<evidence type="ECO:0000256" key="11">
    <source>
        <dbReference type="ARBA" id="ARBA00023242"/>
    </source>
</evidence>
<evidence type="ECO:0000256" key="1">
    <source>
        <dbReference type="ARBA" id="ARBA00004123"/>
    </source>
</evidence>
<feature type="region of interest" description="Disordered" evidence="14">
    <location>
        <begin position="366"/>
        <end position="401"/>
    </location>
</feature>
<dbReference type="FunFam" id="3.30.160.60:FF:000324">
    <property type="entry name" value="Early growth response protein 4"/>
    <property type="match status" value="1"/>
</dbReference>
<feature type="compositionally biased region" description="Polar residues" evidence="14">
    <location>
        <begin position="392"/>
        <end position="401"/>
    </location>
</feature>
<dbReference type="GO" id="GO:0008270">
    <property type="term" value="F:zinc ion binding"/>
    <property type="evidence" value="ECO:0007669"/>
    <property type="project" value="UniProtKB-KW"/>
</dbReference>
<evidence type="ECO:0000256" key="6">
    <source>
        <dbReference type="ARBA" id="ARBA00022833"/>
    </source>
</evidence>
<evidence type="ECO:0000256" key="3">
    <source>
        <dbReference type="ARBA" id="ARBA00022723"/>
    </source>
</evidence>
<evidence type="ECO:0000256" key="13">
    <source>
        <dbReference type="RuleBase" id="RU363046"/>
    </source>
</evidence>
<reference evidence="16" key="3">
    <citation type="submission" date="2025-09" db="UniProtKB">
        <authorList>
            <consortium name="Ensembl"/>
        </authorList>
    </citation>
    <scope>IDENTIFICATION</scope>
</reference>